<sequence>MTQAKFVSTTHNNKSVRYIEADLDAIKVESIEGKSVEKSGKYGVNGTFFWGSSLLGVAVNRTSNGRSAPVMTGGDKTSAIIVNKKSYVTKRGTMYCFNPPAGRIIFDDKPVVNYLDYPESSTSNVVWAIGGYSLYPWKKYKSETEYYDAINGHGDSTKLPTENTENAYRFGPKSNNARTAIGYKFSHQDGKKIILAVFSSESAYGVHEFMAGLGCTSAVMLDGGGSSQIRYKSGGKDGFWCPKPDPTMRVVHSMVTVNPTKWV</sequence>
<protein>
    <submittedName>
        <fullName evidence="2">Phosphodiester glycosidase family protein</fullName>
    </submittedName>
</protein>
<keyword evidence="2" id="KW-0326">Glycosidase</keyword>
<dbReference type="OrthoDB" id="1701250at2"/>
<organism evidence="2 3">
    <name type="scientific">Paenibacillus agilis</name>
    <dbReference type="NCBI Taxonomy" id="3020863"/>
    <lineage>
        <taxon>Bacteria</taxon>
        <taxon>Bacillati</taxon>
        <taxon>Bacillota</taxon>
        <taxon>Bacilli</taxon>
        <taxon>Bacillales</taxon>
        <taxon>Paenibacillaceae</taxon>
        <taxon>Paenibacillus</taxon>
    </lineage>
</organism>
<keyword evidence="2" id="KW-0378">Hydrolase</keyword>
<name>A0A559J2L6_9BACL</name>
<accession>A0A559J2L6</accession>
<proteinExistence type="predicted"/>
<evidence type="ECO:0000259" key="1">
    <source>
        <dbReference type="Pfam" id="PF09992"/>
    </source>
</evidence>
<dbReference type="Pfam" id="PF09992">
    <property type="entry name" value="NAGPA"/>
    <property type="match status" value="1"/>
</dbReference>
<reference evidence="2 3" key="1">
    <citation type="submission" date="2019-07" db="EMBL/GenBank/DDBJ databases">
        <authorList>
            <person name="Kim J."/>
        </authorList>
    </citation>
    <scope>NUCLEOTIDE SEQUENCE [LARGE SCALE GENOMIC DNA]</scope>
    <source>
        <strain evidence="2 3">N4</strain>
    </source>
</reference>
<evidence type="ECO:0000313" key="2">
    <source>
        <dbReference type="EMBL" id="TVX94113.1"/>
    </source>
</evidence>
<dbReference type="RefSeq" id="WP_144991228.1">
    <property type="nucleotide sequence ID" value="NZ_VNJK01000001.1"/>
</dbReference>
<comment type="caution">
    <text evidence="2">The sequence shown here is derived from an EMBL/GenBank/DDBJ whole genome shotgun (WGS) entry which is preliminary data.</text>
</comment>
<dbReference type="EMBL" id="VNJK01000001">
    <property type="protein sequence ID" value="TVX94113.1"/>
    <property type="molecule type" value="Genomic_DNA"/>
</dbReference>
<evidence type="ECO:0000313" key="3">
    <source>
        <dbReference type="Proteomes" id="UP000318102"/>
    </source>
</evidence>
<gene>
    <name evidence="2" type="ORF">FPZ44_14260</name>
</gene>
<dbReference type="GO" id="GO:0016798">
    <property type="term" value="F:hydrolase activity, acting on glycosyl bonds"/>
    <property type="evidence" value="ECO:0007669"/>
    <property type="project" value="UniProtKB-KW"/>
</dbReference>
<keyword evidence="3" id="KW-1185">Reference proteome</keyword>
<dbReference type="InterPro" id="IPR018711">
    <property type="entry name" value="NAGPA"/>
</dbReference>
<dbReference type="AlphaFoldDB" id="A0A559J2L6"/>
<feature type="domain" description="Phosphodiester glycosidase" evidence="1">
    <location>
        <begin position="158"/>
        <end position="255"/>
    </location>
</feature>
<dbReference type="Proteomes" id="UP000318102">
    <property type="component" value="Unassembled WGS sequence"/>
</dbReference>